<gene>
    <name evidence="1" type="ORF">S03H2_53900</name>
</gene>
<sequence length="125" mass="14248">VTSELIENGIKYGNIKSPENELTVTIYIGETTITVEVVNPVDETAYNHLRRLDKIIQWIRGYQDPFQAYIERLKEVSKKPLYDEESGLGLVRIAYEGKAILDFFLGEDNMLNVSAVSNLEGYFGR</sequence>
<accession>X1GY81</accession>
<comment type="caution">
    <text evidence="1">The sequence shown here is derived from an EMBL/GenBank/DDBJ whole genome shotgun (WGS) entry which is preliminary data.</text>
</comment>
<proteinExistence type="predicted"/>
<dbReference type="EMBL" id="BARU01034329">
    <property type="protein sequence ID" value="GAH62886.1"/>
    <property type="molecule type" value="Genomic_DNA"/>
</dbReference>
<dbReference type="AlphaFoldDB" id="X1GY81"/>
<evidence type="ECO:0000313" key="1">
    <source>
        <dbReference type="EMBL" id="GAH62886.1"/>
    </source>
</evidence>
<name>X1GY81_9ZZZZ</name>
<protein>
    <recommendedName>
        <fullName evidence="2">ATP-binding protein</fullName>
    </recommendedName>
</protein>
<evidence type="ECO:0008006" key="2">
    <source>
        <dbReference type="Google" id="ProtNLM"/>
    </source>
</evidence>
<feature type="non-terminal residue" evidence="1">
    <location>
        <position position="1"/>
    </location>
</feature>
<organism evidence="1">
    <name type="scientific">marine sediment metagenome</name>
    <dbReference type="NCBI Taxonomy" id="412755"/>
    <lineage>
        <taxon>unclassified sequences</taxon>
        <taxon>metagenomes</taxon>
        <taxon>ecological metagenomes</taxon>
    </lineage>
</organism>
<reference evidence="1" key="1">
    <citation type="journal article" date="2014" name="Front. Microbiol.">
        <title>High frequency of phylogenetically diverse reductive dehalogenase-homologous genes in deep subseafloor sedimentary metagenomes.</title>
        <authorList>
            <person name="Kawai M."/>
            <person name="Futagami T."/>
            <person name="Toyoda A."/>
            <person name="Takaki Y."/>
            <person name="Nishi S."/>
            <person name="Hori S."/>
            <person name="Arai W."/>
            <person name="Tsubouchi T."/>
            <person name="Morono Y."/>
            <person name="Uchiyama I."/>
            <person name="Ito T."/>
            <person name="Fujiyama A."/>
            <person name="Inagaki F."/>
            <person name="Takami H."/>
        </authorList>
    </citation>
    <scope>NUCLEOTIDE SEQUENCE</scope>
    <source>
        <strain evidence="1">Expedition CK06-06</strain>
    </source>
</reference>